<dbReference type="KEGG" id="aep:AMC99_02808"/>
<dbReference type="PROSITE" id="PS51257">
    <property type="entry name" value="PROKAR_LIPOPROTEIN"/>
    <property type="match status" value="1"/>
</dbReference>
<name>A0A0M4LX79_9SPHN</name>
<organism evidence="1 2">
    <name type="scientific">Altererythrobacter epoxidivorans</name>
    <dbReference type="NCBI Taxonomy" id="361183"/>
    <lineage>
        <taxon>Bacteria</taxon>
        <taxon>Pseudomonadati</taxon>
        <taxon>Pseudomonadota</taxon>
        <taxon>Alphaproteobacteria</taxon>
        <taxon>Sphingomonadales</taxon>
        <taxon>Erythrobacteraceae</taxon>
        <taxon>Altererythrobacter</taxon>
    </lineage>
</organism>
<reference evidence="1 2" key="1">
    <citation type="submission" date="2015-09" db="EMBL/GenBank/DDBJ databases">
        <title>Complete genome sequence of a benzo[a]pyrene-degrading bacterium Altererythrobacter epoxidivorans CGMCC 1.7731T.</title>
        <authorList>
            <person name="Li Z."/>
            <person name="Cheng H."/>
            <person name="Huo Y."/>
            <person name="Xu X."/>
        </authorList>
    </citation>
    <scope>NUCLEOTIDE SEQUENCE [LARGE SCALE GENOMIC DNA]</scope>
    <source>
        <strain evidence="1 2">CGMCC 1.7731</strain>
    </source>
</reference>
<proteinExistence type="predicted"/>
<protein>
    <submittedName>
        <fullName evidence="1">Uncharacterized protein</fullName>
    </submittedName>
</protein>
<sequence length="265" mass="28340">MALFRYVMTVAAGATLIACSPSPGSGTAQEDTPDEAARSIEGTYVVTFANGEKPLINIAGHEPTLTITGDRIHLQSQCIYDDWSYRLDGEAIRTGEWDYKGDRAMCARSFAIGELAIIKAIDAAETVRFVPHGLWLSGEGGTIQMRFVPSAEEIASRAVDLTGEWRVAGIDGKPLETSYGIALSADFYGIWWEPGCAGQGVSYTITGNAFDAPPPQKPGMVCDIGYPPELGQIWAALSAADTIERTPENGVLISGDGRSVLLFSQ</sequence>
<dbReference type="STRING" id="361183.AMC99_02808"/>
<keyword evidence="2" id="KW-1185">Reference proteome</keyword>
<dbReference type="EMBL" id="CP012669">
    <property type="protein sequence ID" value="ALE18079.1"/>
    <property type="molecule type" value="Genomic_DNA"/>
</dbReference>
<evidence type="ECO:0000313" key="2">
    <source>
        <dbReference type="Proteomes" id="UP000057938"/>
    </source>
</evidence>
<dbReference type="RefSeq" id="WP_157058338.1">
    <property type="nucleotide sequence ID" value="NZ_CP012669.1"/>
</dbReference>
<dbReference type="PATRIC" id="fig|361183.4.peg.2762"/>
<gene>
    <name evidence="1" type="ORF">AMC99_02808</name>
</gene>
<accession>A0A0M4LX79</accession>
<evidence type="ECO:0000313" key="1">
    <source>
        <dbReference type="EMBL" id="ALE18079.1"/>
    </source>
</evidence>
<dbReference type="AlphaFoldDB" id="A0A0M4LX79"/>
<dbReference type="Proteomes" id="UP000057938">
    <property type="component" value="Chromosome"/>
</dbReference>
<dbReference type="OrthoDB" id="7432862at2"/>